<dbReference type="Proteomes" id="UP000553766">
    <property type="component" value="Unassembled WGS sequence"/>
</dbReference>
<dbReference type="GO" id="GO:0097347">
    <property type="term" value="C:TAM protein secretion complex"/>
    <property type="evidence" value="ECO:0007669"/>
    <property type="project" value="TreeGrafter"/>
</dbReference>
<keyword evidence="8" id="KW-1185">Reference proteome</keyword>
<dbReference type="EMBL" id="JACIJS010000010">
    <property type="protein sequence ID" value="MBB5516874.1"/>
    <property type="molecule type" value="Genomic_DNA"/>
</dbReference>
<evidence type="ECO:0000256" key="3">
    <source>
        <dbReference type="ARBA" id="ARBA00022989"/>
    </source>
</evidence>
<keyword evidence="4" id="KW-0472">Membrane</keyword>
<dbReference type="PANTHER" id="PTHR36985">
    <property type="entry name" value="TRANSLOCATION AND ASSEMBLY MODULE SUBUNIT TAMB"/>
    <property type="match status" value="1"/>
</dbReference>
<evidence type="ECO:0000313" key="8">
    <source>
        <dbReference type="Proteomes" id="UP000553766"/>
    </source>
</evidence>
<comment type="caution">
    <text evidence="7">The sequence shown here is derived from an EMBL/GenBank/DDBJ whole genome shotgun (WGS) entry which is preliminary data.</text>
</comment>
<comment type="subcellular location">
    <subcellularLocation>
        <location evidence="1">Membrane</location>
        <topology evidence="1">Single-pass membrane protein</topology>
    </subcellularLocation>
</comment>
<gene>
    <name evidence="7" type="ORF">FHS89_002918</name>
</gene>
<evidence type="ECO:0000256" key="1">
    <source>
        <dbReference type="ARBA" id="ARBA00004167"/>
    </source>
</evidence>
<feature type="chain" id="PRO_5032396657" evidence="5">
    <location>
        <begin position="21"/>
        <end position="1468"/>
    </location>
</feature>
<feature type="signal peptide" evidence="5">
    <location>
        <begin position="1"/>
        <end position="20"/>
    </location>
</feature>
<name>A0A840X246_9RHOB</name>
<proteinExistence type="predicted"/>
<evidence type="ECO:0000256" key="5">
    <source>
        <dbReference type="SAM" id="SignalP"/>
    </source>
</evidence>
<evidence type="ECO:0000313" key="7">
    <source>
        <dbReference type="EMBL" id="MBB5516874.1"/>
    </source>
</evidence>
<evidence type="ECO:0000256" key="2">
    <source>
        <dbReference type="ARBA" id="ARBA00022692"/>
    </source>
</evidence>
<evidence type="ECO:0000256" key="4">
    <source>
        <dbReference type="ARBA" id="ARBA00023136"/>
    </source>
</evidence>
<keyword evidence="5" id="KW-0732">Signal</keyword>
<feature type="domain" description="Translocation and assembly module TamB C-terminal" evidence="6">
    <location>
        <begin position="1131"/>
        <end position="1468"/>
    </location>
</feature>
<reference evidence="7 8" key="1">
    <citation type="submission" date="2020-08" db="EMBL/GenBank/DDBJ databases">
        <title>Genomic Encyclopedia of Type Strains, Phase IV (KMG-IV): sequencing the most valuable type-strain genomes for metagenomic binning, comparative biology and taxonomic classification.</title>
        <authorList>
            <person name="Goeker M."/>
        </authorList>
    </citation>
    <scope>NUCLEOTIDE SEQUENCE [LARGE SCALE GENOMIC DNA]</scope>
    <source>
        <strain evidence="7 8">DSM 103377</strain>
    </source>
</reference>
<dbReference type="Pfam" id="PF04357">
    <property type="entry name" value="TamB"/>
    <property type="match status" value="1"/>
</dbReference>
<evidence type="ECO:0000259" key="6">
    <source>
        <dbReference type="Pfam" id="PF04357"/>
    </source>
</evidence>
<dbReference type="InterPro" id="IPR007452">
    <property type="entry name" value="TamB_C"/>
</dbReference>
<dbReference type="RefSeq" id="WP_184012833.1">
    <property type="nucleotide sequence ID" value="NZ_JACIJS010000010.1"/>
</dbReference>
<keyword evidence="2" id="KW-0812">Transmembrane</keyword>
<keyword evidence="3" id="KW-1133">Transmembrane helix</keyword>
<dbReference type="PANTHER" id="PTHR36985:SF1">
    <property type="entry name" value="TRANSLOCATION AND ASSEMBLY MODULE SUBUNIT TAMB"/>
    <property type="match status" value="1"/>
</dbReference>
<protein>
    <submittedName>
        <fullName evidence="7">Autotransporter translocation and assembly factor TamB</fullName>
    </submittedName>
</protein>
<sequence length="1468" mass="153220">MRALALITLILTLLAGPSQAQTSIFNLRSGIVQFALEQVSTPGSFEVTADEVDEPTEGETRLRGVRVSDGRGTWIEIDALSVRWNAARLLRGQLEIEALQITGMRMTRLPDPAAEAPEIADDAAVSGSFSPFAWPRSPIGLIVNDLTLRDIFIADTVLAQAIRFDATGQVRDEGDVQRVSLQINRRDGVEGNIALFLERLFDSNTLTLDIDAAEAPGGMVAAYTGLPEDSPVRLDLSGRGPQDDWLLELEAEAENVVLAQGSAGISYVAPLSVQADFALFPGAQMGEAARTVLGDAAILEVAISENADGLIAIDAAELTSPALQMTADGTVDRASGALDLRLNLNGEATLAALSPAVDFDGFSFDATMRGATRDFELDGFGTLRALETAFVGAEAFNLTLEGGYDGTTGRGVIQGAATDLRLDRFLIPNATLSLDGSATAERLTLDRLALRSNILVADASGSVAMDFQNGTMTAEAAVADLGQLARTYGQEADGAARLTLNATLDAGFLDATAETTLQGIETPLADVGRAVLSGRMTRDPETQQIEVTAGGRADRLRLDRIGPEILDQVDLRIALMQEPGRLLLREVFLDAPLLTLEASGEIGAGADDLVYRVETPGLRPVARAYGLDLSGRLFAEGRLETTGPEERRLTGYAQLANAAGFGQTFGTVTVDHTVLLAEEITGRVRVDGEGGLLNNSNFALGFGFGNERGRITGLTGNILGLELSGDADIALPAGGQPLATGQFQVSQSNLAPLGRQFIPAAGLQGGANGVLSFDARTGQQGVRLDFDVRDLTASGVYVESGVLDLVIEDAFGARGVTLDLGMDTVAIANGTELDRLDLSANGPLTALRFTTNAQGTVLRDPLVFNAGGVMALQNGVEVQMSSLDAVVSGEVFAIAQPFTLRSGAGGQAVSGLSLNLPRDGQLTADATVTERGAQGQVAVTGLDLAFVGELADIPFRAGRITTVADFDTTPGSASARVDFVGSGIVAQNVPPETGALDITASSLWDGTNLRTEATVLGGFERPLRARVVLPLRPNRNGPIPLIEQGAPIDGEINWDGDIGRIWEALPIPDQVLSGETVIALRVAGTVGAPEFSGAATLENGRYENLPAGVILRDVSLRASAESLTELSIVANSSDGGAGTVAARVSLRAGDGALNIDGTITARDAVLIRRDDITAQISADLVLDGTQADLLASGDITIDRAEVRLVTAGAADVETLGPIRIVGQPTIVQARDDPSNITLDIRVTAPGRIYARGRGLDSEWGADLQISGTTRTPRVLGTVTEQRGSFTLIGKRFEITEGVATFNGGLVIDPIIRVVLQRETNDLTGLIIIEGTASAPTISLSSVPVLPEEEVLPQLLFGRSQQSLTAGQTLTLASGLATLLSGNAGPLDVARSALGVDVLQIDPGEDGDATVTVGRTIADGVFIAAEQGLAGSETGAVRVEIDIFDNVVIDGEASQTEGNSVGVTYSIDF</sequence>
<accession>A0A840X246</accession>
<organism evidence="7 8">
    <name type="scientific">Rubricella aquisinus</name>
    <dbReference type="NCBI Taxonomy" id="2028108"/>
    <lineage>
        <taxon>Bacteria</taxon>
        <taxon>Pseudomonadati</taxon>
        <taxon>Pseudomonadota</taxon>
        <taxon>Alphaproteobacteria</taxon>
        <taxon>Rhodobacterales</taxon>
        <taxon>Paracoccaceae</taxon>
        <taxon>Rubricella</taxon>
    </lineage>
</organism>
<dbReference type="GO" id="GO:0009306">
    <property type="term" value="P:protein secretion"/>
    <property type="evidence" value="ECO:0007669"/>
    <property type="project" value="InterPro"/>
</dbReference>
<dbReference type="GO" id="GO:0005886">
    <property type="term" value="C:plasma membrane"/>
    <property type="evidence" value="ECO:0007669"/>
    <property type="project" value="InterPro"/>
</dbReference>